<keyword evidence="2" id="KW-0805">Transcription regulation</keyword>
<dbReference type="Proteomes" id="UP000196125">
    <property type="component" value="Unassembled WGS sequence"/>
</dbReference>
<dbReference type="OrthoDB" id="9797134at2"/>
<dbReference type="SUPFAM" id="SSF88946">
    <property type="entry name" value="Sigma2 domain of RNA polymerase sigma factors"/>
    <property type="match status" value="1"/>
</dbReference>
<evidence type="ECO:0000313" key="9">
    <source>
        <dbReference type="EMBL" id="SMS02562.1"/>
    </source>
</evidence>
<keyword evidence="4" id="KW-0238">DNA-binding</keyword>
<evidence type="ECO:0000256" key="1">
    <source>
        <dbReference type="ARBA" id="ARBA00010641"/>
    </source>
</evidence>
<evidence type="ECO:0000313" key="11">
    <source>
        <dbReference type="Proteomes" id="UP001283366"/>
    </source>
</evidence>
<dbReference type="NCBIfam" id="TIGR02937">
    <property type="entry name" value="sigma70-ECF"/>
    <property type="match status" value="1"/>
</dbReference>
<feature type="domain" description="RNA polymerase sigma factor 70 region 4 type 2" evidence="7">
    <location>
        <begin position="109"/>
        <end position="161"/>
    </location>
</feature>
<dbReference type="EMBL" id="FXXI01000011">
    <property type="protein sequence ID" value="SMS02562.1"/>
    <property type="molecule type" value="Genomic_DNA"/>
</dbReference>
<name>A0A1Y6J1H8_9VIBR</name>
<dbReference type="InterPro" id="IPR013249">
    <property type="entry name" value="RNA_pol_sigma70_r4_t2"/>
</dbReference>
<dbReference type="Pfam" id="PF04542">
    <property type="entry name" value="Sigma70_r2"/>
    <property type="match status" value="1"/>
</dbReference>
<feature type="domain" description="RNA polymerase sigma-70 region 2" evidence="6">
    <location>
        <begin position="23"/>
        <end position="82"/>
    </location>
</feature>
<keyword evidence="3" id="KW-0731">Sigma factor</keyword>
<protein>
    <submittedName>
        <fullName evidence="9">ECF RNA polymerase sigma factor SigL</fullName>
    </submittedName>
    <submittedName>
        <fullName evidence="8">Sigma-70 family RNA polymerase sigma factor</fullName>
    </submittedName>
</protein>
<evidence type="ECO:0000256" key="4">
    <source>
        <dbReference type="ARBA" id="ARBA00023125"/>
    </source>
</evidence>
<reference evidence="9 10" key="1">
    <citation type="submission" date="2017-05" db="EMBL/GenBank/DDBJ databases">
        <authorList>
            <person name="Song R."/>
            <person name="Chenine A.L."/>
            <person name="Ruprecht R.M."/>
        </authorList>
    </citation>
    <scope>NUCLEOTIDE SEQUENCE [LARGE SCALE GENOMIC DNA]</scope>
    <source>
        <strain evidence="9 10">CECT 7927</strain>
    </source>
</reference>
<evidence type="ECO:0000256" key="2">
    <source>
        <dbReference type="ARBA" id="ARBA00023015"/>
    </source>
</evidence>
<dbReference type="RefSeq" id="WP_087482576.1">
    <property type="nucleotide sequence ID" value="NZ_AP024884.1"/>
</dbReference>
<proteinExistence type="inferred from homology"/>
<dbReference type="InterPro" id="IPR013325">
    <property type="entry name" value="RNA_pol_sigma_r2"/>
</dbReference>
<dbReference type="InterPro" id="IPR007627">
    <property type="entry name" value="RNA_pol_sigma70_r2"/>
</dbReference>
<dbReference type="PANTHER" id="PTHR43133">
    <property type="entry name" value="RNA POLYMERASE ECF-TYPE SIGMA FACTO"/>
    <property type="match status" value="1"/>
</dbReference>
<organism evidence="9 10">
    <name type="scientific">Vibrio mangrovi</name>
    <dbReference type="NCBI Taxonomy" id="474394"/>
    <lineage>
        <taxon>Bacteria</taxon>
        <taxon>Pseudomonadati</taxon>
        <taxon>Pseudomonadota</taxon>
        <taxon>Gammaproteobacteria</taxon>
        <taxon>Vibrionales</taxon>
        <taxon>Vibrionaceae</taxon>
        <taxon>Vibrio</taxon>
    </lineage>
</organism>
<keyword evidence="5" id="KW-0804">Transcription</keyword>
<gene>
    <name evidence="9" type="primary">sigL</name>
    <name evidence="8" type="ORF">SBX37_20380</name>
    <name evidence="9" type="ORF">VIM7927_03895</name>
</gene>
<dbReference type="Gene3D" id="1.10.1740.10">
    <property type="match status" value="1"/>
</dbReference>
<dbReference type="InterPro" id="IPR013324">
    <property type="entry name" value="RNA_pol_sigma_r3/r4-like"/>
</dbReference>
<dbReference type="GO" id="GO:0003677">
    <property type="term" value="F:DNA binding"/>
    <property type="evidence" value="ECO:0007669"/>
    <property type="project" value="UniProtKB-KW"/>
</dbReference>
<evidence type="ECO:0000259" key="7">
    <source>
        <dbReference type="Pfam" id="PF08281"/>
    </source>
</evidence>
<reference evidence="8 11" key="2">
    <citation type="submission" date="2023-11" db="EMBL/GenBank/DDBJ databases">
        <title>Plant-associative lifestyle of Vibrio porteresiae and its evolutionary dynamics.</title>
        <authorList>
            <person name="Rameshkumar N."/>
            <person name="Kirti K."/>
        </authorList>
    </citation>
    <scope>NUCLEOTIDE SEQUENCE [LARGE SCALE GENOMIC DNA]</scope>
    <source>
        <strain evidence="8 11">MSSRF38</strain>
    </source>
</reference>
<dbReference type="Pfam" id="PF08281">
    <property type="entry name" value="Sigma70_r4_2"/>
    <property type="match status" value="1"/>
</dbReference>
<evidence type="ECO:0000259" key="6">
    <source>
        <dbReference type="Pfam" id="PF04542"/>
    </source>
</evidence>
<keyword evidence="11" id="KW-1185">Reference proteome</keyword>
<comment type="similarity">
    <text evidence="1">Belongs to the sigma-70 factor family. ECF subfamily.</text>
</comment>
<evidence type="ECO:0000256" key="5">
    <source>
        <dbReference type="ARBA" id="ARBA00023163"/>
    </source>
</evidence>
<dbReference type="Gene3D" id="1.10.10.10">
    <property type="entry name" value="Winged helix-like DNA-binding domain superfamily/Winged helix DNA-binding domain"/>
    <property type="match status" value="1"/>
</dbReference>
<dbReference type="GO" id="GO:0006352">
    <property type="term" value="P:DNA-templated transcription initiation"/>
    <property type="evidence" value="ECO:0007669"/>
    <property type="project" value="InterPro"/>
</dbReference>
<dbReference type="InterPro" id="IPR039425">
    <property type="entry name" value="RNA_pol_sigma-70-like"/>
</dbReference>
<evidence type="ECO:0000313" key="8">
    <source>
        <dbReference type="EMBL" id="MDW6005227.1"/>
    </source>
</evidence>
<dbReference type="PANTHER" id="PTHR43133:SF8">
    <property type="entry name" value="RNA POLYMERASE SIGMA FACTOR HI_1459-RELATED"/>
    <property type="match status" value="1"/>
</dbReference>
<dbReference type="SUPFAM" id="SSF88659">
    <property type="entry name" value="Sigma3 and sigma4 domains of RNA polymerase sigma factors"/>
    <property type="match status" value="1"/>
</dbReference>
<evidence type="ECO:0000256" key="3">
    <source>
        <dbReference type="ARBA" id="ARBA00023082"/>
    </source>
</evidence>
<sequence length="190" mass="21827">MPNPSKSSAVPCLIETWHLSESDIYYWLLKQSGDADLSFDLLQDTFLRALQQEKKFCDIHNQRAWLYRVAHNLLMDEKRKSGKLLVSSADENEIASVHEEQPAVDSLAQCLPKALEKLSPPDREVIRQCDLRGQTQQAFAADNGLTLVATKSRIQRARRKLKAVLQKQCHIRFDSQQRVCCFYADDENNH</sequence>
<dbReference type="InterPro" id="IPR036388">
    <property type="entry name" value="WH-like_DNA-bd_sf"/>
</dbReference>
<dbReference type="GO" id="GO:0016987">
    <property type="term" value="F:sigma factor activity"/>
    <property type="evidence" value="ECO:0007669"/>
    <property type="project" value="UniProtKB-KW"/>
</dbReference>
<dbReference type="EMBL" id="JAWRCO010000002">
    <property type="protein sequence ID" value="MDW6005227.1"/>
    <property type="molecule type" value="Genomic_DNA"/>
</dbReference>
<evidence type="ECO:0000313" key="10">
    <source>
        <dbReference type="Proteomes" id="UP000196125"/>
    </source>
</evidence>
<dbReference type="AlphaFoldDB" id="A0A1Y6J1H8"/>
<dbReference type="InterPro" id="IPR014284">
    <property type="entry name" value="RNA_pol_sigma-70_dom"/>
</dbReference>
<dbReference type="Proteomes" id="UP001283366">
    <property type="component" value="Unassembled WGS sequence"/>
</dbReference>
<accession>A0A1Y6J1H8</accession>